<proteinExistence type="evidence at transcript level"/>
<feature type="transmembrane region" description="Helical" evidence="1">
    <location>
        <begin position="29"/>
        <end position="48"/>
    </location>
</feature>
<keyword evidence="1" id="KW-1133">Transmembrane helix</keyword>
<feature type="non-terminal residue" evidence="2">
    <location>
        <position position="1"/>
    </location>
</feature>
<evidence type="ECO:0000313" key="2">
    <source>
        <dbReference type="EMBL" id="AAY55757.1"/>
    </source>
</evidence>
<feature type="transmembrane region" description="Helical" evidence="1">
    <location>
        <begin position="54"/>
        <end position="74"/>
    </location>
</feature>
<sequence>ARIKILLFCPKYLFFFFWLLKTTSRINHVLWTLWIVLRILLLWSLLWTLWTPMWAVRILLWTLWTLWTLLRTIWQLLRWLLVLNARNWQPNRFVKPYHNPTMVKLTPES</sequence>
<keyword evidence="1" id="KW-0472">Membrane</keyword>
<protein>
    <submittedName>
        <fullName evidence="2">IP02167p</fullName>
    </submittedName>
</protein>
<dbReference type="AlphaFoldDB" id="Q4V3L5"/>
<keyword evidence="1" id="KW-0812">Transmembrane</keyword>
<organism evidence="2">
    <name type="scientific">Drosophila melanogaster</name>
    <name type="common">Fruit fly</name>
    <dbReference type="NCBI Taxonomy" id="7227"/>
    <lineage>
        <taxon>Eukaryota</taxon>
        <taxon>Metazoa</taxon>
        <taxon>Ecdysozoa</taxon>
        <taxon>Arthropoda</taxon>
        <taxon>Hexapoda</taxon>
        <taxon>Insecta</taxon>
        <taxon>Pterygota</taxon>
        <taxon>Neoptera</taxon>
        <taxon>Endopterygota</taxon>
        <taxon>Diptera</taxon>
        <taxon>Brachycera</taxon>
        <taxon>Muscomorpha</taxon>
        <taxon>Ephydroidea</taxon>
        <taxon>Drosophilidae</taxon>
        <taxon>Drosophila</taxon>
        <taxon>Sophophora</taxon>
    </lineage>
</organism>
<dbReference type="EMBL" id="BT023341">
    <property type="protein sequence ID" value="AAY55757.1"/>
    <property type="molecule type" value="mRNA"/>
</dbReference>
<reference evidence="2" key="1">
    <citation type="submission" date="2005-05" db="EMBL/GenBank/DDBJ databases">
        <authorList>
            <person name="Stapleton M."/>
            <person name="Carlson J."/>
            <person name="Chavez C."/>
            <person name="Frise E."/>
            <person name="George R."/>
            <person name="Pacleb J."/>
            <person name="Park S."/>
            <person name="Wan K."/>
            <person name="Yu C."/>
            <person name="Celniker S."/>
        </authorList>
    </citation>
    <scope>NUCLEOTIDE SEQUENCE</scope>
</reference>
<accession>Q4V3L5</accession>
<evidence type="ECO:0000256" key="1">
    <source>
        <dbReference type="SAM" id="Phobius"/>
    </source>
</evidence>
<name>Q4V3L5_DROME</name>